<protein>
    <submittedName>
        <fullName evidence="2">Uncharacterized protein</fullName>
    </submittedName>
</protein>
<feature type="region of interest" description="Disordered" evidence="1">
    <location>
        <begin position="1"/>
        <end position="30"/>
    </location>
</feature>
<dbReference type="EMBL" id="HACG01002742">
    <property type="protein sequence ID" value="CEK49607.1"/>
    <property type="molecule type" value="Transcribed_RNA"/>
</dbReference>
<name>A0A0B6XZW8_9EUPU</name>
<reference evidence="2" key="1">
    <citation type="submission" date="2014-12" db="EMBL/GenBank/DDBJ databases">
        <title>Insight into the proteome of Arion vulgaris.</title>
        <authorList>
            <person name="Aradska J."/>
            <person name="Bulat T."/>
            <person name="Smidak R."/>
            <person name="Sarate P."/>
            <person name="Gangsoo J."/>
            <person name="Sialana F."/>
            <person name="Bilban M."/>
            <person name="Lubec G."/>
        </authorList>
    </citation>
    <scope>NUCLEOTIDE SEQUENCE</scope>
    <source>
        <tissue evidence="2">Skin</tissue>
    </source>
</reference>
<accession>A0A0B6XZW8</accession>
<feature type="compositionally biased region" description="Polar residues" evidence="1">
    <location>
        <begin position="11"/>
        <end position="30"/>
    </location>
</feature>
<gene>
    <name evidence="2" type="primary">ORF8315</name>
</gene>
<feature type="non-terminal residue" evidence="2">
    <location>
        <position position="1"/>
    </location>
</feature>
<organism evidence="2">
    <name type="scientific">Arion vulgaris</name>
    <dbReference type="NCBI Taxonomy" id="1028688"/>
    <lineage>
        <taxon>Eukaryota</taxon>
        <taxon>Metazoa</taxon>
        <taxon>Spiralia</taxon>
        <taxon>Lophotrochozoa</taxon>
        <taxon>Mollusca</taxon>
        <taxon>Gastropoda</taxon>
        <taxon>Heterobranchia</taxon>
        <taxon>Euthyneura</taxon>
        <taxon>Panpulmonata</taxon>
        <taxon>Eupulmonata</taxon>
        <taxon>Stylommatophora</taxon>
        <taxon>Helicina</taxon>
        <taxon>Arionoidea</taxon>
        <taxon>Arionidae</taxon>
        <taxon>Arion</taxon>
    </lineage>
</organism>
<evidence type="ECO:0000256" key="1">
    <source>
        <dbReference type="SAM" id="MobiDB-lite"/>
    </source>
</evidence>
<evidence type="ECO:0000313" key="2">
    <source>
        <dbReference type="EMBL" id="CEK49607.1"/>
    </source>
</evidence>
<dbReference type="AlphaFoldDB" id="A0A0B6XZW8"/>
<sequence>YSSLYPHGGHINSSGMGNGESSVGGQRSGVTHNGSSVLAVLGSPTVSNTSALLPISSLTASGRQILASSGAANHITHLNPSHMTEAPPTVIGRTFSLENIMLKQEQDAMYAPSPPKAVPVMALEGTNDTEGLCKSEIIQLKSASASQ</sequence>
<proteinExistence type="predicted"/>